<proteinExistence type="predicted"/>
<dbReference type="Gene3D" id="3.30.200.20">
    <property type="entry name" value="Phosphorylase Kinase, domain 1"/>
    <property type="match status" value="1"/>
</dbReference>
<reference evidence="1" key="1">
    <citation type="submission" date="2014-02" db="EMBL/GenBank/DDBJ databases">
        <title>Expanding our view of genomic diversity in Candidatus Accumulibacter clades.</title>
        <authorList>
            <person name="Skennerton C.T."/>
            <person name="Barr J.J."/>
            <person name="Slater F.R."/>
            <person name="Bond P.L."/>
            <person name="Tyson G.W."/>
        </authorList>
    </citation>
    <scope>NUCLEOTIDE SEQUENCE [LARGE SCALE GENOMIC DNA]</scope>
</reference>
<dbReference type="AlphaFoldDB" id="A0A080M3E7"/>
<comment type="caution">
    <text evidence="1">The sequence shown here is derived from an EMBL/GenBank/DDBJ whole genome shotgun (WGS) entry which is preliminary data.</text>
</comment>
<name>A0A080M3E7_9PROT</name>
<evidence type="ECO:0000313" key="2">
    <source>
        <dbReference type="Proteomes" id="UP000021315"/>
    </source>
</evidence>
<protein>
    <submittedName>
        <fullName evidence="1">Helix-hairpin-helix domain protein</fullName>
    </submittedName>
</protein>
<organism evidence="1 2">
    <name type="scientific">Candidatus Accumulibacter cognatus</name>
    <dbReference type="NCBI Taxonomy" id="2954383"/>
    <lineage>
        <taxon>Bacteria</taxon>
        <taxon>Pseudomonadati</taxon>
        <taxon>Pseudomonadota</taxon>
        <taxon>Betaproteobacteria</taxon>
        <taxon>Candidatus Accumulibacter</taxon>
    </lineage>
</organism>
<dbReference type="Gene3D" id="1.10.510.10">
    <property type="entry name" value="Transferase(Phosphotransferase) domain 1"/>
    <property type="match status" value="1"/>
</dbReference>
<evidence type="ECO:0000313" key="1">
    <source>
        <dbReference type="EMBL" id="KFB74880.1"/>
    </source>
</evidence>
<dbReference type="InterPro" id="IPR011009">
    <property type="entry name" value="Kinase-like_dom_sf"/>
</dbReference>
<dbReference type="Proteomes" id="UP000021315">
    <property type="component" value="Unassembled WGS sequence"/>
</dbReference>
<keyword evidence="2" id="KW-1185">Reference proteome</keyword>
<dbReference type="EMBL" id="JDST02000119">
    <property type="protein sequence ID" value="KFB74880.1"/>
    <property type="molecule type" value="Genomic_DNA"/>
</dbReference>
<dbReference type="SUPFAM" id="SSF56112">
    <property type="entry name" value="Protein kinase-like (PK-like)"/>
    <property type="match status" value="1"/>
</dbReference>
<accession>A0A080M3E7</accession>
<sequence>MKLIAENRGTVILDACHLVASGGEGSVYAKGGEAYKLYHQPRDLSEKIRLLQAFAHPGVVHPRGALRDEQGGFVGYWMERRHGTSLPNLFAEAWRKANHFGAAETTKTVLAMREIVSFAHSRQALLVDANEFNWLVDGTTPWVIDIDSWQVGPYQASALMPSIRDWSATEFSEYTDWFAWGIVTFQIFIGIHPYKGIHPAFGRGKLVERMIANASIFDAGVRLNSAVRSLDEVPTRLREWYRATFQEGVRTLPPATLDDTGLASPGYRRTYHGDAVVSVTQLSSPLPPAAGFPATYVAHDRMLRIGGRLFAVVNDSDRGLIELDEAGIVRTSWPVMANATVFFRTAGLSNYLGQPYLLTVADQVNIFPAAFLRAQKILDVFSDNGIFAIVLAQDPRTALVSRYLCRLEAGQWRAIEQEHTEETFINAASTGSGIVGYIPGNGELRVYSSKTFAQHQVQSAAVKAEMILEQLNGQIVFRSGGLMYRLQVSARGA</sequence>
<gene>
    <name evidence="1" type="ORF">AW06_004148</name>
</gene>
<dbReference type="RefSeq" id="WP_034953325.1">
    <property type="nucleotide sequence ID" value="NZ_JDST02000119.1"/>
</dbReference>
<dbReference type="STRING" id="1453999.AW06_004148"/>